<evidence type="ECO:0000313" key="2">
    <source>
        <dbReference type="Proteomes" id="UP000054538"/>
    </source>
</evidence>
<dbReference type="OrthoDB" id="10456623at2759"/>
<name>A0A0D0CN26_9AGAM</name>
<proteinExistence type="predicted"/>
<protein>
    <submittedName>
        <fullName evidence="1">Uncharacterized protein</fullName>
    </submittedName>
</protein>
<organism evidence="1 2">
    <name type="scientific">Paxillus rubicundulus Ve08.2h10</name>
    <dbReference type="NCBI Taxonomy" id="930991"/>
    <lineage>
        <taxon>Eukaryota</taxon>
        <taxon>Fungi</taxon>
        <taxon>Dikarya</taxon>
        <taxon>Basidiomycota</taxon>
        <taxon>Agaricomycotina</taxon>
        <taxon>Agaricomycetes</taxon>
        <taxon>Agaricomycetidae</taxon>
        <taxon>Boletales</taxon>
        <taxon>Paxilineae</taxon>
        <taxon>Paxillaceae</taxon>
        <taxon>Paxillus</taxon>
    </lineage>
</organism>
<dbReference type="InParanoid" id="A0A0D0CN26"/>
<dbReference type="AlphaFoldDB" id="A0A0D0CN26"/>
<reference evidence="1 2" key="1">
    <citation type="submission" date="2014-04" db="EMBL/GenBank/DDBJ databases">
        <authorList>
            <consortium name="DOE Joint Genome Institute"/>
            <person name="Kuo A."/>
            <person name="Kohler A."/>
            <person name="Jargeat P."/>
            <person name="Nagy L.G."/>
            <person name="Floudas D."/>
            <person name="Copeland A."/>
            <person name="Barry K.W."/>
            <person name="Cichocki N."/>
            <person name="Veneault-Fourrey C."/>
            <person name="LaButti K."/>
            <person name="Lindquist E.A."/>
            <person name="Lipzen A."/>
            <person name="Lundell T."/>
            <person name="Morin E."/>
            <person name="Murat C."/>
            <person name="Sun H."/>
            <person name="Tunlid A."/>
            <person name="Henrissat B."/>
            <person name="Grigoriev I.V."/>
            <person name="Hibbett D.S."/>
            <person name="Martin F."/>
            <person name="Nordberg H.P."/>
            <person name="Cantor M.N."/>
            <person name="Hua S.X."/>
        </authorList>
    </citation>
    <scope>NUCLEOTIDE SEQUENCE [LARGE SCALE GENOMIC DNA]</scope>
    <source>
        <strain evidence="1 2">Ve08.2h10</strain>
    </source>
</reference>
<accession>A0A0D0CN26</accession>
<gene>
    <name evidence="1" type="ORF">PAXRUDRAFT_22479</name>
</gene>
<dbReference type="HOGENOM" id="CLU_3014863_0_0_1"/>
<reference evidence="2" key="2">
    <citation type="submission" date="2015-01" db="EMBL/GenBank/DDBJ databases">
        <title>Evolutionary Origins and Diversification of the Mycorrhizal Mutualists.</title>
        <authorList>
            <consortium name="DOE Joint Genome Institute"/>
            <consortium name="Mycorrhizal Genomics Consortium"/>
            <person name="Kohler A."/>
            <person name="Kuo A."/>
            <person name="Nagy L.G."/>
            <person name="Floudas D."/>
            <person name="Copeland A."/>
            <person name="Barry K.W."/>
            <person name="Cichocki N."/>
            <person name="Veneault-Fourrey C."/>
            <person name="LaButti K."/>
            <person name="Lindquist E.A."/>
            <person name="Lipzen A."/>
            <person name="Lundell T."/>
            <person name="Morin E."/>
            <person name="Murat C."/>
            <person name="Riley R."/>
            <person name="Ohm R."/>
            <person name="Sun H."/>
            <person name="Tunlid A."/>
            <person name="Henrissat B."/>
            <person name="Grigoriev I.V."/>
            <person name="Hibbett D.S."/>
            <person name="Martin F."/>
        </authorList>
    </citation>
    <scope>NUCLEOTIDE SEQUENCE [LARGE SCALE GENOMIC DNA]</scope>
    <source>
        <strain evidence="2">Ve08.2h10</strain>
    </source>
</reference>
<evidence type="ECO:0000313" key="1">
    <source>
        <dbReference type="EMBL" id="KIK72036.1"/>
    </source>
</evidence>
<sequence length="56" mass="6353">MNKGTAGSWAEAYYETAATSGRGTWDNFSDKFKKTFIIVDCGSLEKYNSEFHLYKS</sequence>
<dbReference type="EMBL" id="KN831314">
    <property type="protein sequence ID" value="KIK72036.1"/>
    <property type="molecule type" value="Genomic_DNA"/>
</dbReference>
<dbReference type="Proteomes" id="UP000054538">
    <property type="component" value="Unassembled WGS sequence"/>
</dbReference>
<keyword evidence="2" id="KW-1185">Reference proteome</keyword>